<dbReference type="EMBL" id="JABBWE010000017">
    <property type="protein sequence ID" value="KAG1797027.1"/>
    <property type="molecule type" value="Genomic_DNA"/>
</dbReference>
<dbReference type="GeneID" id="64593714"/>
<dbReference type="Proteomes" id="UP000719766">
    <property type="component" value="Unassembled WGS sequence"/>
</dbReference>
<comment type="caution">
    <text evidence="1">The sequence shown here is derived from an EMBL/GenBank/DDBJ whole genome shotgun (WGS) entry which is preliminary data.</text>
</comment>
<evidence type="ECO:0000313" key="2">
    <source>
        <dbReference type="Proteomes" id="UP000719766"/>
    </source>
</evidence>
<organism evidence="1 2">
    <name type="scientific">Suillus plorans</name>
    <dbReference type="NCBI Taxonomy" id="116603"/>
    <lineage>
        <taxon>Eukaryota</taxon>
        <taxon>Fungi</taxon>
        <taxon>Dikarya</taxon>
        <taxon>Basidiomycota</taxon>
        <taxon>Agaricomycotina</taxon>
        <taxon>Agaricomycetes</taxon>
        <taxon>Agaricomycetidae</taxon>
        <taxon>Boletales</taxon>
        <taxon>Suillineae</taxon>
        <taxon>Suillaceae</taxon>
        <taxon>Suillus</taxon>
    </lineage>
</organism>
<sequence length="109" mass="12035">MDSRCTRWNENCDVFIQSLISLLGAVDYPNFNDWVGKRELRVPMSSPAAGGMLKSLLMRRQSSQASGMVPSQVSMDNDIGVMASFPLSSHEAVYGDTSQDARNEIIFSI</sequence>
<reference evidence="1" key="1">
    <citation type="journal article" date="2020" name="New Phytol.">
        <title>Comparative genomics reveals dynamic genome evolution in host specialist ectomycorrhizal fungi.</title>
        <authorList>
            <person name="Lofgren L.A."/>
            <person name="Nguyen N.H."/>
            <person name="Vilgalys R."/>
            <person name="Ruytinx J."/>
            <person name="Liao H.L."/>
            <person name="Branco S."/>
            <person name="Kuo A."/>
            <person name="LaButti K."/>
            <person name="Lipzen A."/>
            <person name="Andreopoulos W."/>
            <person name="Pangilinan J."/>
            <person name="Riley R."/>
            <person name="Hundley H."/>
            <person name="Na H."/>
            <person name="Barry K."/>
            <person name="Grigoriev I.V."/>
            <person name="Stajich J.E."/>
            <person name="Kennedy P.G."/>
        </authorList>
    </citation>
    <scope>NUCLEOTIDE SEQUENCE</scope>
    <source>
        <strain evidence="1">S12</strain>
    </source>
</reference>
<dbReference type="AlphaFoldDB" id="A0A9P7IYG6"/>
<proteinExistence type="predicted"/>
<gene>
    <name evidence="1" type="ORF">HD556DRAFT_1306727</name>
</gene>
<protein>
    <submittedName>
        <fullName evidence="1">Uncharacterized protein</fullName>
    </submittedName>
</protein>
<keyword evidence="2" id="KW-1185">Reference proteome</keyword>
<dbReference type="OrthoDB" id="2676665at2759"/>
<evidence type="ECO:0000313" key="1">
    <source>
        <dbReference type="EMBL" id="KAG1797027.1"/>
    </source>
</evidence>
<accession>A0A9P7IYG6</accession>
<name>A0A9P7IYG6_9AGAM</name>
<dbReference type="RefSeq" id="XP_041162298.1">
    <property type="nucleotide sequence ID" value="XM_041299950.1"/>
</dbReference>